<proteinExistence type="predicted"/>
<feature type="compositionally biased region" description="Basic and acidic residues" evidence="2">
    <location>
        <begin position="109"/>
        <end position="123"/>
    </location>
</feature>
<dbReference type="GO" id="GO:0006397">
    <property type="term" value="P:mRNA processing"/>
    <property type="evidence" value="ECO:0007669"/>
    <property type="project" value="UniProtKB-KW"/>
</dbReference>
<feature type="compositionally biased region" description="Basic and acidic residues" evidence="2">
    <location>
        <begin position="141"/>
        <end position="155"/>
    </location>
</feature>
<dbReference type="AlphaFoldDB" id="A0A8H8SXH5"/>
<dbReference type="Pfam" id="PF03732">
    <property type="entry name" value="Retrotrans_gag"/>
    <property type="match status" value="1"/>
</dbReference>
<dbReference type="Gene3D" id="4.10.60.10">
    <property type="entry name" value="Zinc finger, CCHC-type"/>
    <property type="match status" value="1"/>
</dbReference>
<dbReference type="EMBL" id="CP059663">
    <property type="protein sequence ID" value="QRW20562.1"/>
    <property type="molecule type" value="Genomic_DNA"/>
</dbReference>
<dbReference type="GeneID" id="67027830"/>
<keyword evidence="1" id="KW-0507">mRNA processing</keyword>
<reference evidence="4" key="1">
    <citation type="submission" date="2020-05" db="EMBL/GenBank/DDBJ databases">
        <title>Evolutionary and genomic comparisons of hybrid uninucleate and nonhybrid Rhizoctonia fungi.</title>
        <authorList>
            <person name="Li C."/>
            <person name="Chen X."/>
        </authorList>
    </citation>
    <scope>NUCLEOTIDE SEQUENCE</scope>
    <source>
        <strain evidence="4">AG-1 IA</strain>
    </source>
</reference>
<feature type="compositionally biased region" description="Low complexity" evidence="2">
    <location>
        <begin position="323"/>
        <end position="337"/>
    </location>
</feature>
<feature type="region of interest" description="Disordered" evidence="2">
    <location>
        <begin position="49"/>
        <end position="155"/>
    </location>
</feature>
<evidence type="ECO:0000256" key="1">
    <source>
        <dbReference type="ARBA" id="ARBA00022664"/>
    </source>
</evidence>
<gene>
    <name evidence="4" type="ORF">RhiXN_05551</name>
</gene>
<evidence type="ECO:0000313" key="4">
    <source>
        <dbReference type="EMBL" id="QRW20562.1"/>
    </source>
</evidence>
<dbReference type="RefSeq" id="XP_043180799.1">
    <property type="nucleotide sequence ID" value="XM_043325367.1"/>
</dbReference>
<sequence length="399" mass="44201">MEPEPTISALLEAVTALTATVGSLQDQICNQGQQLIELKAICKETADLLGDKDQGGPQVQAQPGPSTGPVTPPTHPRGEAHTPGTVRPGLKAPFRPSRGTGFDSEEEEEPRRAPKKEPRDTPKRSLSSLTPFDSGSSVKRPKMELPDPYKGDSRGRKATQWLDRMLLWVALHWDQFDEEEQMVVWILYHMTDKAANWALPLIGAIIKGEGNPPNTIPTLTAKFKEAFDNPDAKRAAARKIAALSQTTTTSEYVTEFRNLMAELDWNEEAYIAQFTRGLHWKVKELLSTKDSVPDELEAIFAASIKIDNIRRENEENRPKKASAKSPATVATTSTTTTQRVRLSEDPNYVTPEERDRRRASGLCVKCRQKGHGIKQCPNGWKATIKEVAKVAEDAESGKD</sequence>
<dbReference type="Proteomes" id="UP000650533">
    <property type="component" value="Chromosome 6"/>
</dbReference>
<dbReference type="GO" id="GO:0008270">
    <property type="term" value="F:zinc ion binding"/>
    <property type="evidence" value="ECO:0007669"/>
    <property type="project" value="InterPro"/>
</dbReference>
<dbReference type="InterPro" id="IPR036875">
    <property type="entry name" value="Znf_CCHC_sf"/>
</dbReference>
<evidence type="ECO:0000259" key="3">
    <source>
        <dbReference type="Pfam" id="PF03732"/>
    </source>
</evidence>
<evidence type="ECO:0000313" key="5">
    <source>
        <dbReference type="Proteomes" id="UP000650533"/>
    </source>
</evidence>
<feature type="region of interest" description="Disordered" evidence="2">
    <location>
        <begin position="311"/>
        <end position="338"/>
    </location>
</feature>
<dbReference type="PANTHER" id="PTHR15503">
    <property type="entry name" value="LDOC1 RELATED"/>
    <property type="match status" value="1"/>
</dbReference>
<name>A0A8H8SXH5_9AGAM</name>
<evidence type="ECO:0000256" key="2">
    <source>
        <dbReference type="SAM" id="MobiDB-lite"/>
    </source>
</evidence>
<dbReference type="GO" id="GO:0003676">
    <property type="term" value="F:nucleic acid binding"/>
    <property type="evidence" value="ECO:0007669"/>
    <property type="project" value="InterPro"/>
</dbReference>
<protein>
    <submittedName>
        <fullName evidence="4">Retrotransposon-derived protein PEG10</fullName>
    </submittedName>
</protein>
<dbReference type="InterPro" id="IPR005162">
    <property type="entry name" value="Retrotrans_gag_dom"/>
</dbReference>
<feature type="domain" description="Retrotransposon gag" evidence="3">
    <location>
        <begin position="188"/>
        <end position="279"/>
    </location>
</feature>
<accession>A0A8H8SXH5</accession>
<feature type="compositionally biased region" description="Low complexity" evidence="2">
    <location>
        <begin position="55"/>
        <end position="69"/>
    </location>
</feature>
<feature type="compositionally biased region" description="Polar residues" evidence="2">
    <location>
        <begin position="124"/>
        <end position="137"/>
    </location>
</feature>
<dbReference type="PANTHER" id="PTHR15503:SF22">
    <property type="entry name" value="TRANSPOSON TY3-I GAG POLYPROTEIN"/>
    <property type="match status" value="1"/>
</dbReference>
<dbReference type="InterPro" id="IPR032567">
    <property type="entry name" value="RTL1-rel"/>
</dbReference>
<organism evidence="4 5">
    <name type="scientific">Rhizoctonia solani</name>
    <dbReference type="NCBI Taxonomy" id="456999"/>
    <lineage>
        <taxon>Eukaryota</taxon>
        <taxon>Fungi</taxon>
        <taxon>Dikarya</taxon>
        <taxon>Basidiomycota</taxon>
        <taxon>Agaricomycotina</taxon>
        <taxon>Agaricomycetes</taxon>
        <taxon>Cantharellales</taxon>
        <taxon>Ceratobasidiaceae</taxon>
        <taxon>Rhizoctonia</taxon>
    </lineage>
</organism>
<dbReference type="SUPFAM" id="SSF57756">
    <property type="entry name" value="Retrovirus zinc finger-like domains"/>
    <property type="match status" value="1"/>
</dbReference>
<dbReference type="KEGG" id="rsx:RhiXN_05551"/>